<dbReference type="RefSeq" id="WP_011719701.1">
    <property type="nucleotide sequence ID" value="NC_008578.1"/>
</dbReference>
<dbReference type="NCBIfam" id="TIGR03085">
    <property type="entry name" value="TIGR03085 family metal-binding protein"/>
    <property type="match status" value="1"/>
</dbReference>
<protein>
    <recommendedName>
        <fullName evidence="4">Mycothiol-dependent maleylpyruvate isomerase metal-binding domain-containing protein</fullName>
    </recommendedName>
</protein>
<dbReference type="KEGG" id="ace:Acel_0865"/>
<accession>A0LT78</accession>
<reference evidence="2 3" key="1">
    <citation type="journal article" date="2009" name="Genome Res.">
        <title>Complete genome of the cellulolytic thermophile Acidothermus cellulolyticus 11B provides insights into its ecophysiological and evolutionary adaptations.</title>
        <authorList>
            <person name="Barabote R.D."/>
            <person name="Xie G."/>
            <person name="Leu D.H."/>
            <person name="Normand P."/>
            <person name="Necsulea A."/>
            <person name="Daubin V."/>
            <person name="Medigue C."/>
            <person name="Adney W.S."/>
            <person name="Xu X.C."/>
            <person name="Lapidus A."/>
            <person name="Parales R.E."/>
            <person name="Detter C."/>
            <person name="Pujic P."/>
            <person name="Bruce D."/>
            <person name="Lavire C."/>
            <person name="Challacombe J.F."/>
            <person name="Brettin T.S."/>
            <person name="Berry A.M."/>
        </authorList>
    </citation>
    <scope>NUCLEOTIDE SEQUENCE [LARGE SCALE GENOMIC DNA]</scope>
    <source>
        <strain evidence="3">ATCC 43068 / DSM 8971 / 11B</strain>
    </source>
</reference>
<gene>
    <name evidence="2" type="ordered locus">Acel_0865</name>
</gene>
<dbReference type="eggNOG" id="COG0243">
    <property type="taxonomic scope" value="Bacteria"/>
</dbReference>
<dbReference type="InterPro" id="IPR034660">
    <property type="entry name" value="DinB/YfiT-like"/>
</dbReference>
<dbReference type="STRING" id="351607.Acel_0865"/>
<feature type="region of interest" description="Disordered" evidence="1">
    <location>
        <begin position="1"/>
        <end position="32"/>
    </location>
</feature>
<proteinExistence type="predicted"/>
<name>A0LT78_ACIC1</name>
<dbReference type="InterPro" id="IPR017519">
    <property type="entry name" value="CHP03085"/>
</dbReference>
<evidence type="ECO:0008006" key="4">
    <source>
        <dbReference type="Google" id="ProtNLM"/>
    </source>
</evidence>
<dbReference type="InterPro" id="IPR017517">
    <property type="entry name" value="Maleyloyr_isom"/>
</dbReference>
<dbReference type="SUPFAM" id="SSF109854">
    <property type="entry name" value="DinB/YfiT-like putative metalloenzymes"/>
    <property type="match status" value="1"/>
</dbReference>
<dbReference type="EMBL" id="CP000481">
    <property type="protein sequence ID" value="ABK52638.1"/>
    <property type="molecule type" value="Genomic_DNA"/>
</dbReference>
<feature type="compositionally biased region" description="Basic residues" evidence="1">
    <location>
        <begin position="7"/>
        <end position="21"/>
    </location>
</feature>
<organism evidence="2 3">
    <name type="scientific">Acidothermus cellulolyticus (strain ATCC 43068 / DSM 8971 / 11B)</name>
    <dbReference type="NCBI Taxonomy" id="351607"/>
    <lineage>
        <taxon>Bacteria</taxon>
        <taxon>Bacillati</taxon>
        <taxon>Actinomycetota</taxon>
        <taxon>Actinomycetes</taxon>
        <taxon>Acidothermales</taxon>
        <taxon>Acidothermaceae</taxon>
        <taxon>Acidothermus</taxon>
    </lineage>
</organism>
<evidence type="ECO:0000313" key="3">
    <source>
        <dbReference type="Proteomes" id="UP000008221"/>
    </source>
</evidence>
<dbReference type="HOGENOM" id="CLU_1287934_0_0_11"/>
<keyword evidence="3" id="KW-1185">Reference proteome</keyword>
<dbReference type="InParanoid" id="A0LT78"/>
<dbReference type="Proteomes" id="UP000008221">
    <property type="component" value="Chromosome"/>
</dbReference>
<dbReference type="AlphaFoldDB" id="A0LT78"/>
<evidence type="ECO:0000256" key="1">
    <source>
        <dbReference type="SAM" id="MobiDB-lite"/>
    </source>
</evidence>
<evidence type="ECO:0000313" key="2">
    <source>
        <dbReference type="EMBL" id="ABK52638.1"/>
    </source>
</evidence>
<dbReference type="NCBIfam" id="TIGR03083">
    <property type="entry name" value="maleylpyruvate isomerase family mycothiol-dependent enzyme"/>
    <property type="match status" value="1"/>
</dbReference>
<feature type="compositionally biased region" description="Low complexity" evidence="1">
    <location>
        <begin position="22"/>
        <end position="31"/>
    </location>
</feature>
<sequence length="221" mass="25181">MPLKRTGSLRRIARRRPRRPRSTATSSSRTALEPRERAALADLLLRLGPDAATLCTGWRTRDLAAHLVLRESHPFAAVGIALPLLRRYTERAQARLAAGDFPALVERLGAGPPRWSPLAWPVLREAANGIEFFVHHEDVRRAQPEWQPRDLGDDVEEVLWVRLRRIARLVLRRDAVELRRAGTAQQIVIGRRPPRRIVIGRPSELVLYVFGRRAHARVDEQ</sequence>